<dbReference type="RefSeq" id="WP_344594143.1">
    <property type="nucleotide sequence ID" value="NZ_BAAARW010000024.1"/>
</dbReference>
<name>A0ABN3JU26_9ACTN</name>
<organism evidence="1 2">
    <name type="scientific">Actinomadura vinacea</name>
    <dbReference type="NCBI Taxonomy" id="115336"/>
    <lineage>
        <taxon>Bacteria</taxon>
        <taxon>Bacillati</taxon>
        <taxon>Actinomycetota</taxon>
        <taxon>Actinomycetes</taxon>
        <taxon>Streptosporangiales</taxon>
        <taxon>Thermomonosporaceae</taxon>
        <taxon>Actinomadura</taxon>
    </lineage>
</organism>
<evidence type="ECO:0000313" key="2">
    <source>
        <dbReference type="Proteomes" id="UP001501231"/>
    </source>
</evidence>
<gene>
    <name evidence="1" type="ORF">GCM10010191_64940</name>
</gene>
<dbReference type="Gene3D" id="2.130.10.10">
    <property type="entry name" value="YVTN repeat-like/Quinoprotein amine dehydrogenase"/>
    <property type="match status" value="2"/>
</dbReference>
<proteinExistence type="predicted"/>
<comment type="caution">
    <text evidence="1">The sequence shown here is derived from an EMBL/GenBank/DDBJ whole genome shotgun (WGS) entry which is preliminary data.</text>
</comment>
<dbReference type="InterPro" id="IPR011044">
    <property type="entry name" value="Quino_amine_DH_bsu"/>
</dbReference>
<accession>A0ABN3JU26</accession>
<dbReference type="Proteomes" id="UP001501231">
    <property type="component" value="Unassembled WGS sequence"/>
</dbReference>
<dbReference type="InterPro" id="IPR001680">
    <property type="entry name" value="WD40_rpt"/>
</dbReference>
<protein>
    <recommendedName>
        <fullName evidence="3">WD40 repeat domain-containing protein</fullName>
    </recommendedName>
</protein>
<sequence length="413" mass="44620">MIEQWQAMAGDGREFEAWDEITRHAEDLPEGEVRTLIEELIEDLAGWPGRRPMPHRWWQRRCRGEWAPCFLLADHRVLYADLEMLAGNETCDPGAYEEFYGAAAMDEEGFFSSFNAVGAGPDLRWTALVSAAEGNSSSGGLELFDAQTGAWESDGVQENDHYIGWGEEVAFSPDGSLVAVAGRFDRQVIVWRVPGPERLWAAGPWPTGTEGAGYSHIGFSGDGKLIVAVSFAFPWEETAERQVVVADAQTGDVAFTTAAVAVGGAVLDHSGTRLALIGPDGEVPIYRLPDGEIVARHRTTLPSAGTLALSPQGDTAALGGDGGMELVGRFTGHVPAEGTCQAMTWSPDGPRGLFTSHEAATVIDRQGHALWTRRIEDPSGFLAAFTPGGRALVTAETYPAEISAWFLDRDMRK</sequence>
<reference evidence="1 2" key="1">
    <citation type="journal article" date="2019" name="Int. J. Syst. Evol. Microbiol.">
        <title>The Global Catalogue of Microorganisms (GCM) 10K type strain sequencing project: providing services to taxonomists for standard genome sequencing and annotation.</title>
        <authorList>
            <consortium name="The Broad Institute Genomics Platform"/>
            <consortium name="The Broad Institute Genome Sequencing Center for Infectious Disease"/>
            <person name="Wu L."/>
            <person name="Ma J."/>
        </authorList>
    </citation>
    <scope>NUCLEOTIDE SEQUENCE [LARGE SCALE GENOMIC DNA]</scope>
    <source>
        <strain evidence="1 2">JCM 3325</strain>
    </source>
</reference>
<dbReference type="InterPro" id="IPR015943">
    <property type="entry name" value="WD40/YVTN_repeat-like_dom_sf"/>
</dbReference>
<keyword evidence="2" id="KW-1185">Reference proteome</keyword>
<dbReference type="SUPFAM" id="SSF50969">
    <property type="entry name" value="YVTN repeat-like/Quinoprotein amine dehydrogenase"/>
    <property type="match status" value="1"/>
</dbReference>
<dbReference type="EMBL" id="BAAARW010000024">
    <property type="protein sequence ID" value="GAA2440300.1"/>
    <property type="molecule type" value="Genomic_DNA"/>
</dbReference>
<evidence type="ECO:0000313" key="1">
    <source>
        <dbReference type="EMBL" id="GAA2440300.1"/>
    </source>
</evidence>
<dbReference type="Pfam" id="PF00400">
    <property type="entry name" value="WD40"/>
    <property type="match status" value="1"/>
</dbReference>
<evidence type="ECO:0008006" key="3">
    <source>
        <dbReference type="Google" id="ProtNLM"/>
    </source>
</evidence>